<evidence type="ECO:0000256" key="2">
    <source>
        <dbReference type="SAM" id="SignalP"/>
    </source>
</evidence>
<dbReference type="RefSeq" id="WP_341405570.1">
    <property type="nucleotide sequence ID" value="NZ_JBBUKT010000005.1"/>
</dbReference>
<keyword evidence="5" id="KW-1185">Reference proteome</keyword>
<feature type="chain" id="PRO_5046355963" description="EF-hand domain-containing protein" evidence="2">
    <location>
        <begin position="22"/>
        <end position="97"/>
    </location>
</feature>
<dbReference type="InterPro" id="IPR018247">
    <property type="entry name" value="EF_Hand_1_Ca_BS"/>
</dbReference>
<evidence type="ECO:0000313" key="5">
    <source>
        <dbReference type="Proteomes" id="UP001371305"/>
    </source>
</evidence>
<evidence type="ECO:0000313" key="4">
    <source>
        <dbReference type="EMBL" id="MEK7951813.1"/>
    </source>
</evidence>
<gene>
    <name evidence="4" type="ORF">WKV53_14960</name>
</gene>
<feature type="region of interest" description="Disordered" evidence="1">
    <location>
        <begin position="20"/>
        <end position="55"/>
    </location>
</feature>
<proteinExistence type="predicted"/>
<organism evidence="4 5">
    <name type="scientific">Luteolibacter soli</name>
    <dbReference type="NCBI Taxonomy" id="3135280"/>
    <lineage>
        <taxon>Bacteria</taxon>
        <taxon>Pseudomonadati</taxon>
        <taxon>Verrucomicrobiota</taxon>
        <taxon>Verrucomicrobiia</taxon>
        <taxon>Verrucomicrobiales</taxon>
        <taxon>Verrucomicrobiaceae</taxon>
        <taxon>Luteolibacter</taxon>
    </lineage>
</organism>
<feature type="signal peptide" evidence="2">
    <location>
        <begin position="1"/>
        <end position="21"/>
    </location>
</feature>
<accession>A0ABU9AW94</accession>
<reference evidence="4 5" key="1">
    <citation type="submission" date="2024-04" db="EMBL/GenBank/DDBJ databases">
        <title>Luteolibacter sp. isolated from soil.</title>
        <authorList>
            <person name="An J."/>
        </authorList>
    </citation>
    <scope>NUCLEOTIDE SEQUENCE [LARGE SCALE GENOMIC DNA]</scope>
    <source>
        <strain evidence="4 5">Y139</strain>
    </source>
</reference>
<dbReference type="Proteomes" id="UP001371305">
    <property type="component" value="Unassembled WGS sequence"/>
</dbReference>
<dbReference type="Gene3D" id="1.10.238.10">
    <property type="entry name" value="EF-hand"/>
    <property type="match status" value="1"/>
</dbReference>
<evidence type="ECO:0000259" key="3">
    <source>
        <dbReference type="PROSITE" id="PS50222"/>
    </source>
</evidence>
<name>A0ABU9AW94_9BACT</name>
<dbReference type="EMBL" id="JBBUKT010000005">
    <property type="protein sequence ID" value="MEK7951813.1"/>
    <property type="molecule type" value="Genomic_DNA"/>
</dbReference>
<feature type="compositionally biased region" description="Basic and acidic residues" evidence="1">
    <location>
        <begin position="30"/>
        <end position="55"/>
    </location>
</feature>
<comment type="caution">
    <text evidence="4">The sequence shown here is derived from an EMBL/GenBank/DDBJ whole genome shotgun (WGS) entry which is preliminary data.</text>
</comment>
<feature type="domain" description="EF-hand" evidence="3">
    <location>
        <begin position="59"/>
        <end position="94"/>
    </location>
</feature>
<protein>
    <recommendedName>
        <fullName evidence="3">EF-hand domain-containing protein</fullName>
    </recommendedName>
</protein>
<keyword evidence="2" id="KW-0732">Signal</keyword>
<dbReference type="InterPro" id="IPR011992">
    <property type="entry name" value="EF-hand-dom_pair"/>
</dbReference>
<dbReference type="SUPFAM" id="SSF47473">
    <property type="entry name" value="EF-hand"/>
    <property type="match status" value="1"/>
</dbReference>
<dbReference type="InterPro" id="IPR002048">
    <property type="entry name" value="EF_hand_dom"/>
</dbReference>
<evidence type="ECO:0000256" key="1">
    <source>
        <dbReference type="SAM" id="MobiDB-lite"/>
    </source>
</evidence>
<dbReference type="PROSITE" id="PS00018">
    <property type="entry name" value="EF_HAND_1"/>
    <property type="match status" value="1"/>
</dbReference>
<dbReference type="SMART" id="SM00054">
    <property type="entry name" value="EFh"/>
    <property type="match status" value="2"/>
</dbReference>
<sequence>MKATSTLIALAFALSMPFATAAPDGTAPKKKADPAKIFKRKDKDHDSLLSKDEFEKGGREAAKADKIFGRKDKNNDGKLTFAEFTAVPKKKHKKATE</sequence>
<dbReference type="PROSITE" id="PS50222">
    <property type="entry name" value="EF_HAND_2"/>
    <property type="match status" value="1"/>
</dbReference>